<dbReference type="AlphaFoldDB" id="A0A1J8PUZ2"/>
<feature type="region of interest" description="Disordered" evidence="6">
    <location>
        <begin position="424"/>
        <end position="443"/>
    </location>
</feature>
<feature type="region of interest" description="Disordered" evidence="6">
    <location>
        <begin position="373"/>
        <end position="392"/>
    </location>
</feature>
<evidence type="ECO:0000256" key="2">
    <source>
        <dbReference type="ARBA" id="ARBA00009549"/>
    </source>
</evidence>
<keyword evidence="5" id="KW-0498">Mitosis</keyword>
<dbReference type="InterPro" id="IPR016024">
    <property type="entry name" value="ARM-type_fold"/>
</dbReference>
<dbReference type="Pfam" id="PF12348">
    <property type="entry name" value="CLASP_N"/>
    <property type="match status" value="1"/>
</dbReference>
<feature type="domain" description="TOG" evidence="7">
    <location>
        <begin position="11"/>
        <end position="241"/>
    </location>
</feature>
<keyword evidence="3" id="KW-0132">Cell division</keyword>
<dbReference type="GO" id="GO:0005874">
    <property type="term" value="C:microtubule"/>
    <property type="evidence" value="ECO:0007669"/>
    <property type="project" value="UniProtKB-KW"/>
</dbReference>
<dbReference type="SUPFAM" id="SSF48371">
    <property type="entry name" value="ARM repeat"/>
    <property type="match status" value="1"/>
</dbReference>
<dbReference type="InterPro" id="IPR034085">
    <property type="entry name" value="TOG"/>
</dbReference>
<dbReference type="EMBL" id="LVVM01004532">
    <property type="protein sequence ID" value="OJA12693.1"/>
    <property type="molecule type" value="Genomic_DNA"/>
</dbReference>
<sequence length="581" mass="62604">MAYKVCSSSSALKTQLEVVRRKVSLQETGASWNTIEEGILDLTKISNHGACKFTTEVVAGIRSLSKPLNNALNSERSRLSGSAIVLVTSLSAGLGSAFEPLVSIFLPTLLGLCARTNKVFTSRAKACIFAVIENTQLPSILPYLAKSANHKSANLRLLAAEGVLTCLNSFIILDDTHVRLLEDVIKSTAQDANADIRATGKMVLEAYKALSPDGEESFIAPKTVVGKTQLELLDTAAEGSKFLNLRHLMTEGITLVESSIPQSALRAPSELGSLSASGPGDPAHPLAPTTKRPQQKILVKPRNEKPQVGEGTQRALVPITHLQETDSTEVVPTVEKAHLPSVTQNSVGSKPRIAKCDPSNNLVLTKIHSVASTSTANGGPSAKDPAARATRSRIARWRPHGPPTTAVDMQMASSQASRRRIDASRSCEQAVGQEKPMLGGRPLTKDPKPIVKYTLLRCLCHLPQSVPLVGHASFKLSQQYLESHLAYKPLFMTCPSRFSTMRPRLRHATFISKIPPSIPPQQTFCHCIDATPSPCNVDIQHSPSETPLAAVLSLVQRRGFLCTPSSCDTHAPRDTSARKHP</sequence>
<accession>A0A1J8PUZ2</accession>
<dbReference type="Gene3D" id="1.25.10.10">
    <property type="entry name" value="Leucine-rich Repeat Variant"/>
    <property type="match status" value="1"/>
</dbReference>
<dbReference type="InterPro" id="IPR024395">
    <property type="entry name" value="CLASP_N_dom"/>
</dbReference>
<evidence type="ECO:0000313" key="8">
    <source>
        <dbReference type="EMBL" id="OJA12693.1"/>
    </source>
</evidence>
<protein>
    <recommendedName>
        <fullName evidence="7">TOG domain-containing protein</fullName>
    </recommendedName>
</protein>
<evidence type="ECO:0000256" key="6">
    <source>
        <dbReference type="SAM" id="MobiDB-lite"/>
    </source>
</evidence>
<reference evidence="8 9" key="1">
    <citation type="submission" date="2016-03" db="EMBL/GenBank/DDBJ databases">
        <title>Comparative genomics of the ectomycorrhizal sister species Rhizopogon vinicolor and Rhizopogon vesiculosus (Basidiomycota: Boletales) reveals a divergence of the mating type B locus.</title>
        <authorList>
            <person name="Mujic A.B."/>
            <person name="Kuo A."/>
            <person name="Tritt A."/>
            <person name="Lipzen A."/>
            <person name="Chen C."/>
            <person name="Johnson J."/>
            <person name="Sharma A."/>
            <person name="Barry K."/>
            <person name="Grigoriev I.V."/>
            <person name="Spatafora J.W."/>
        </authorList>
    </citation>
    <scope>NUCLEOTIDE SEQUENCE [LARGE SCALE GENOMIC DNA]</scope>
    <source>
        <strain evidence="8 9">AM-OR11-056</strain>
    </source>
</reference>
<dbReference type="GO" id="GO:0051301">
    <property type="term" value="P:cell division"/>
    <property type="evidence" value="ECO:0007669"/>
    <property type="project" value="UniProtKB-KW"/>
</dbReference>
<dbReference type="Proteomes" id="UP000183567">
    <property type="component" value="Unassembled WGS sequence"/>
</dbReference>
<comment type="caution">
    <text evidence="8">The sequence shown here is derived from an EMBL/GenBank/DDBJ whole genome shotgun (WGS) entry which is preliminary data.</text>
</comment>
<evidence type="ECO:0000256" key="3">
    <source>
        <dbReference type="ARBA" id="ARBA00022618"/>
    </source>
</evidence>
<dbReference type="SMART" id="SM01349">
    <property type="entry name" value="TOG"/>
    <property type="match status" value="1"/>
</dbReference>
<keyword evidence="4" id="KW-0493">Microtubule</keyword>
<evidence type="ECO:0000259" key="7">
    <source>
        <dbReference type="SMART" id="SM01349"/>
    </source>
</evidence>
<dbReference type="OrthoDB" id="46159at2759"/>
<evidence type="ECO:0000256" key="5">
    <source>
        <dbReference type="ARBA" id="ARBA00022776"/>
    </source>
</evidence>
<organism evidence="8 9">
    <name type="scientific">Rhizopogon vesiculosus</name>
    <dbReference type="NCBI Taxonomy" id="180088"/>
    <lineage>
        <taxon>Eukaryota</taxon>
        <taxon>Fungi</taxon>
        <taxon>Dikarya</taxon>
        <taxon>Basidiomycota</taxon>
        <taxon>Agaricomycotina</taxon>
        <taxon>Agaricomycetes</taxon>
        <taxon>Agaricomycetidae</taxon>
        <taxon>Boletales</taxon>
        <taxon>Suillineae</taxon>
        <taxon>Rhizopogonaceae</taxon>
        <taxon>Rhizopogon</taxon>
    </lineage>
</organism>
<dbReference type="STRING" id="180088.A0A1J8PUZ2"/>
<dbReference type="InterPro" id="IPR011989">
    <property type="entry name" value="ARM-like"/>
</dbReference>
<evidence type="ECO:0000256" key="1">
    <source>
        <dbReference type="ARBA" id="ARBA00004186"/>
    </source>
</evidence>
<keyword evidence="9" id="KW-1185">Reference proteome</keyword>
<name>A0A1J8PUZ2_9AGAM</name>
<dbReference type="GO" id="GO:0005819">
    <property type="term" value="C:spindle"/>
    <property type="evidence" value="ECO:0007669"/>
    <property type="project" value="UniProtKB-SubCell"/>
</dbReference>
<evidence type="ECO:0000313" key="9">
    <source>
        <dbReference type="Proteomes" id="UP000183567"/>
    </source>
</evidence>
<feature type="region of interest" description="Disordered" evidence="6">
    <location>
        <begin position="267"/>
        <end position="313"/>
    </location>
</feature>
<comment type="subcellular location">
    <subcellularLocation>
        <location evidence="1">Cytoplasm</location>
        <location evidence="1">Cytoskeleton</location>
        <location evidence="1">Spindle</location>
    </subcellularLocation>
</comment>
<gene>
    <name evidence="8" type="ORF">AZE42_10103</name>
</gene>
<comment type="similarity">
    <text evidence="2">Belongs to the CLASP family.</text>
</comment>
<evidence type="ECO:0000256" key="4">
    <source>
        <dbReference type="ARBA" id="ARBA00022701"/>
    </source>
</evidence>
<keyword evidence="5" id="KW-0131">Cell cycle</keyword>
<proteinExistence type="inferred from homology"/>